<evidence type="ECO:0000256" key="8">
    <source>
        <dbReference type="SAM" id="SignalP"/>
    </source>
</evidence>
<feature type="binding site" evidence="4">
    <location>
        <position position="479"/>
    </location>
    <ligand>
        <name>hydrogencarbonate</name>
        <dbReference type="ChEBI" id="CHEBI:17544"/>
        <label>1</label>
    </ligand>
</feature>
<feature type="disulfide bond" evidence="6">
    <location>
        <begin position="32"/>
        <end position="64"/>
    </location>
</feature>
<dbReference type="PROSITE" id="PS51408">
    <property type="entry name" value="TRANSFERRIN_LIKE_4"/>
    <property type="match status" value="2"/>
</dbReference>
<keyword evidence="2 6" id="KW-1015">Disulfide bond</keyword>
<evidence type="ECO:0000256" key="4">
    <source>
        <dbReference type="PIRSR" id="PIRSR002549-2"/>
    </source>
</evidence>
<sequence>MVNMATHLPVGIVLLLSVLIANTNGDNIYRLCVTNRVNVLNRCQTVKRGDSQVECVPVADSVDCALKMQQGDADFGVFTAEEALLASDFIDKSVRVVADIRHVERSTDPFAFEAVAVVKNTYGGTLNSLKGSNFCHPGFAPGGLWTDSVLKHFERFVVSTPCEKSLSVVEQEIKALSHFFKSACRPGPWVQDDMFDNRLKMNYSNLCELCDSPKTCSYASHESGSHRAALTCLTHRGGDVAYVALRYLRQYFGLESGFTAMAEMNDFKILCPDGSTEPLDNPSPCAWVQQPWSGVLARRDIANTLQPLLLSWLVNQPIDLPAWQEALWDLMMEPDHIISSVSSLLSNFVRQIGGETRQACSGSVKWCTVEKTEKQKCEWLKAAVQTHGIQPSIDCVEAKSNFECWGHVRDGIANIVTVDTEYGYIVRKSFNLSPLAYLDSGLNANYQILAIINSSDKQIKSWQNIRQKKACFPEFGGLAWISTVATLIENRQLARMCPHAAAMGSFFGGACAPGAKDIEHTRGSGVVPAKLCSVCSTHNSSDSCSTTSSSVYYGDLGALRCLANGFGNIAFVDYRQLQGSNGRLAQDIDPSAYRVLCRNGSLAQSVGLNVDNNCALSYGVGSEIVARADRSETRNTELTELLLEMDQWFGSTSPSKMDSVFHMYSEFQGTKDLLFKDATRGLVLPNDVGYSYVNDYKKLQDINSVCVKTRNSGVAIIPSIIVLIAVFISPFVI</sequence>
<feature type="disulfide bond" evidence="6">
    <location>
        <begin position="367"/>
        <end position="404"/>
    </location>
</feature>
<evidence type="ECO:0000313" key="10">
    <source>
        <dbReference type="EMBL" id="JAS79163.1"/>
    </source>
</evidence>
<feature type="disulfide bond" evidence="6">
    <location>
        <begin position="135"/>
        <end position="232"/>
    </location>
</feature>
<feature type="domain" description="Transferrin-like" evidence="9">
    <location>
        <begin position="29"/>
        <end position="357"/>
    </location>
</feature>
<evidence type="ECO:0000256" key="1">
    <source>
        <dbReference type="ARBA" id="ARBA00022737"/>
    </source>
</evidence>
<dbReference type="SUPFAM" id="SSF53850">
    <property type="entry name" value="Periplasmic binding protein-like II"/>
    <property type="match status" value="2"/>
</dbReference>
<feature type="disulfide bond" evidence="6">
    <location>
        <begin position="271"/>
        <end position="285"/>
    </location>
</feature>
<feature type="disulfide bond" evidence="6">
    <location>
        <begin position="511"/>
        <end position="535"/>
    </location>
</feature>
<dbReference type="EMBL" id="GECU01028543">
    <property type="protein sequence ID" value="JAS79163.1"/>
    <property type="molecule type" value="Transcribed_RNA"/>
</dbReference>
<keyword evidence="3" id="KW-0813">Transport</keyword>
<feature type="disulfide bond" evidence="6">
    <location>
        <begin position="207"/>
        <end position="216"/>
    </location>
</feature>
<dbReference type="GO" id="GO:0005615">
    <property type="term" value="C:extracellular space"/>
    <property type="evidence" value="ECO:0007669"/>
    <property type="project" value="InterPro"/>
</dbReference>
<evidence type="ECO:0000256" key="7">
    <source>
        <dbReference type="SAM" id="Phobius"/>
    </source>
</evidence>
<dbReference type="GO" id="GO:0055037">
    <property type="term" value="C:recycling endosome"/>
    <property type="evidence" value="ECO:0007669"/>
    <property type="project" value="TreeGrafter"/>
</dbReference>
<keyword evidence="7" id="KW-1133">Transmembrane helix</keyword>
<evidence type="ECO:0000256" key="2">
    <source>
        <dbReference type="ARBA" id="ARBA00023157"/>
    </source>
</evidence>
<feature type="disulfide bond" evidence="6">
    <location>
        <begin position="43"/>
        <end position="55"/>
    </location>
</feature>
<keyword evidence="3 5" id="KW-0479">Metal-binding</keyword>
<keyword evidence="8" id="KW-0732">Signal</keyword>
<keyword evidence="7" id="KW-0812">Transmembrane</keyword>
<feature type="disulfide bond" evidence="6">
    <location>
        <begin position="184"/>
        <end position="210"/>
    </location>
</feature>
<dbReference type="PANTHER" id="PTHR11485">
    <property type="entry name" value="TRANSFERRIN"/>
    <property type="match status" value="1"/>
</dbReference>
<evidence type="ECO:0000256" key="6">
    <source>
        <dbReference type="PIRSR" id="PIRSR002549-4"/>
    </source>
</evidence>
<evidence type="ECO:0000259" key="9">
    <source>
        <dbReference type="PROSITE" id="PS51408"/>
    </source>
</evidence>
<feature type="binding site" evidence="5">
    <location>
        <position position="446"/>
    </location>
    <ligand>
        <name>Fe(3+)</name>
        <dbReference type="ChEBI" id="CHEBI:29034"/>
        <label>1</label>
    </ligand>
</feature>
<dbReference type="Gene3D" id="3.40.190.10">
    <property type="entry name" value="Periplasmic binding protein-like II"/>
    <property type="match status" value="3"/>
</dbReference>
<keyword evidence="3" id="KW-0410">Iron transport</keyword>
<dbReference type="SMART" id="SM00094">
    <property type="entry name" value="TR_FER"/>
    <property type="match status" value="1"/>
</dbReference>
<dbReference type="GO" id="GO:0005886">
    <property type="term" value="C:plasma membrane"/>
    <property type="evidence" value="ECO:0007669"/>
    <property type="project" value="TreeGrafter"/>
</dbReference>
<feature type="chain" id="PRO_5008584715" description="Transferrin" evidence="8">
    <location>
        <begin position="26"/>
        <end position="733"/>
    </location>
</feature>
<dbReference type="CDD" id="cd13529">
    <property type="entry name" value="PBP2_transferrin"/>
    <property type="match status" value="1"/>
</dbReference>
<comment type="function">
    <text evidence="3">Transferrins are iron binding transport proteins which bind Fe(3+) ion in association with the binding of an anion, usually bicarbonate.</text>
</comment>
<feature type="disulfide bond" evidence="6">
    <location>
        <begin position="532"/>
        <end position="544"/>
    </location>
</feature>
<feature type="disulfide bond" evidence="6">
    <location>
        <begin position="471"/>
        <end position="561"/>
    </location>
</feature>
<gene>
    <name evidence="10" type="ORF">g.21564</name>
</gene>
<dbReference type="AlphaFoldDB" id="A0A1B6HWX7"/>
<name>A0A1B6HWX7_9HEMI</name>
<dbReference type="PIRSF" id="PIRSF002549">
    <property type="entry name" value="Transferrin"/>
    <property type="match status" value="1"/>
</dbReference>
<dbReference type="GO" id="GO:0006826">
    <property type="term" value="P:iron ion transport"/>
    <property type="evidence" value="ECO:0007669"/>
    <property type="project" value="UniProtKB-KW"/>
</dbReference>
<dbReference type="InterPro" id="IPR001156">
    <property type="entry name" value="Transferrin-like_dom"/>
</dbReference>
<dbReference type="GO" id="GO:0005769">
    <property type="term" value="C:early endosome"/>
    <property type="evidence" value="ECO:0007669"/>
    <property type="project" value="TreeGrafter"/>
</dbReference>
<comment type="similarity">
    <text evidence="3">Belongs to the transferrin family.</text>
</comment>
<organism evidence="10">
    <name type="scientific">Homalodisca liturata</name>
    <dbReference type="NCBI Taxonomy" id="320908"/>
    <lineage>
        <taxon>Eukaryota</taxon>
        <taxon>Metazoa</taxon>
        <taxon>Ecdysozoa</taxon>
        <taxon>Arthropoda</taxon>
        <taxon>Hexapoda</taxon>
        <taxon>Insecta</taxon>
        <taxon>Pterygota</taxon>
        <taxon>Neoptera</taxon>
        <taxon>Paraneoptera</taxon>
        <taxon>Hemiptera</taxon>
        <taxon>Auchenorrhyncha</taxon>
        <taxon>Membracoidea</taxon>
        <taxon>Cicadellidae</taxon>
        <taxon>Cicadellinae</taxon>
        <taxon>Proconiini</taxon>
        <taxon>Homalodisca</taxon>
    </lineage>
</organism>
<keyword evidence="3 5" id="KW-0408">Iron</keyword>
<feature type="signal peptide" evidence="8">
    <location>
        <begin position="1"/>
        <end position="25"/>
    </location>
</feature>
<accession>A0A1B6HWX7</accession>
<evidence type="ECO:0000256" key="3">
    <source>
        <dbReference type="PIRNR" id="PIRNR002549"/>
    </source>
</evidence>
<dbReference type="InterPro" id="IPR016357">
    <property type="entry name" value="Transferrin"/>
</dbReference>
<keyword evidence="3" id="KW-0406">Ion transport</keyword>
<protein>
    <recommendedName>
        <fullName evidence="3">Transferrin</fullName>
    </recommendedName>
</protein>
<reference evidence="10" key="1">
    <citation type="submission" date="2015-11" db="EMBL/GenBank/DDBJ databases">
        <title>De novo transcriptome assembly of four potential Pierce s Disease insect vectors from Arizona vineyards.</title>
        <authorList>
            <person name="Tassone E.E."/>
        </authorList>
    </citation>
    <scope>NUCLEOTIDE SEQUENCE</scope>
</reference>
<feature type="disulfide bond" evidence="6">
    <location>
        <begin position="377"/>
        <end position="395"/>
    </location>
</feature>
<feature type="binding site" evidence="5">
    <location>
        <position position="419"/>
    </location>
    <ligand>
        <name>Fe(3+)</name>
        <dbReference type="ChEBI" id="CHEBI:29034"/>
        <label>1</label>
    </ligand>
</feature>
<feature type="domain" description="Transferrin-like" evidence="9">
    <location>
        <begin position="364"/>
        <end position="704"/>
    </location>
</feature>
<keyword evidence="1" id="KW-0677">Repeat</keyword>
<dbReference type="GO" id="GO:0046872">
    <property type="term" value="F:metal ion binding"/>
    <property type="evidence" value="ECO:0007669"/>
    <property type="project" value="UniProtKB-KW"/>
</dbReference>
<feature type="disulfide bond" evidence="6">
    <location>
        <begin position="597"/>
        <end position="614"/>
    </location>
</feature>
<dbReference type="PRINTS" id="PR00422">
    <property type="entry name" value="TRANSFERRIN"/>
</dbReference>
<feature type="transmembrane region" description="Helical" evidence="7">
    <location>
        <begin position="713"/>
        <end position="732"/>
    </location>
</feature>
<keyword evidence="7" id="KW-0472">Membrane</keyword>
<dbReference type="PANTHER" id="PTHR11485:SF57">
    <property type="entry name" value="TRANSFERRIN"/>
    <property type="match status" value="1"/>
</dbReference>
<evidence type="ECO:0000256" key="5">
    <source>
        <dbReference type="PIRSR" id="PIRSR002549-3"/>
    </source>
</evidence>
<proteinExistence type="inferred from homology"/>
<dbReference type="Pfam" id="PF00405">
    <property type="entry name" value="Transferrin"/>
    <property type="match status" value="2"/>
</dbReference>